<evidence type="ECO:0000256" key="6">
    <source>
        <dbReference type="RuleBase" id="RU361187"/>
    </source>
</evidence>
<evidence type="ECO:0000259" key="8">
    <source>
        <dbReference type="Pfam" id="PF17851"/>
    </source>
</evidence>
<dbReference type="EMBL" id="BJYT01000038">
    <property type="protein sequence ID" value="GEO12070.1"/>
    <property type="molecule type" value="Genomic_DNA"/>
</dbReference>
<feature type="active site" description="Proton donor" evidence="4">
    <location>
        <position position="173"/>
    </location>
</feature>
<dbReference type="InterPro" id="IPR051795">
    <property type="entry name" value="Glycosyl_Hydrlase_43"/>
</dbReference>
<dbReference type="InterPro" id="IPR023296">
    <property type="entry name" value="Glyco_hydro_beta-prop_sf"/>
</dbReference>
<dbReference type="CDD" id="cd08999">
    <property type="entry name" value="GH43_ABN-like"/>
    <property type="match status" value="1"/>
</dbReference>
<evidence type="ECO:0000256" key="2">
    <source>
        <dbReference type="ARBA" id="ARBA00022801"/>
    </source>
</evidence>
<dbReference type="SUPFAM" id="SSF75005">
    <property type="entry name" value="Arabinanase/levansucrase/invertase"/>
    <property type="match status" value="1"/>
</dbReference>
<dbReference type="InterPro" id="IPR041542">
    <property type="entry name" value="GH43_C2"/>
</dbReference>
<comment type="caution">
    <text evidence="9">The sequence shown here is derived from an EMBL/GenBank/DDBJ whole genome shotgun (WGS) entry which is preliminary data.</text>
</comment>
<organism evidence="9 10">
    <name type="scientific">Segetibacter aerophilus</name>
    <dbReference type="NCBI Taxonomy" id="670293"/>
    <lineage>
        <taxon>Bacteria</taxon>
        <taxon>Pseudomonadati</taxon>
        <taxon>Bacteroidota</taxon>
        <taxon>Chitinophagia</taxon>
        <taxon>Chitinophagales</taxon>
        <taxon>Chitinophagaceae</taxon>
        <taxon>Segetibacter</taxon>
    </lineage>
</organism>
<dbReference type="AlphaFoldDB" id="A0A512BJD5"/>
<comment type="similarity">
    <text evidence="1 6">Belongs to the glycosyl hydrolase 43 family.</text>
</comment>
<dbReference type="Pfam" id="PF17851">
    <property type="entry name" value="GH43_C2"/>
    <property type="match status" value="1"/>
</dbReference>
<feature type="active site" description="Proton acceptor" evidence="4">
    <location>
        <position position="7"/>
    </location>
</feature>
<keyword evidence="10" id="KW-1185">Reference proteome</keyword>
<reference evidence="9 10" key="1">
    <citation type="submission" date="2019-07" db="EMBL/GenBank/DDBJ databases">
        <title>Whole genome shotgun sequence of Segetibacter aerophilus NBRC 106135.</title>
        <authorList>
            <person name="Hosoyama A."/>
            <person name="Uohara A."/>
            <person name="Ohji S."/>
            <person name="Ichikawa N."/>
        </authorList>
    </citation>
    <scope>NUCLEOTIDE SEQUENCE [LARGE SCALE GENOMIC DNA]</scope>
    <source>
        <strain evidence="9 10">NBRC 106135</strain>
    </source>
</reference>
<accession>A0A512BJD5</accession>
<evidence type="ECO:0000256" key="1">
    <source>
        <dbReference type="ARBA" id="ARBA00009865"/>
    </source>
</evidence>
<keyword evidence="7" id="KW-1133">Transmembrane helix</keyword>
<dbReference type="Gene3D" id="2.60.120.200">
    <property type="match status" value="1"/>
</dbReference>
<dbReference type="SUPFAM" id="SSF49899">
    <property type="entry name" value="Concanavalin A-like lectins/glucanases"/>
    <property type="match status" value="1"/>
</dbReference>
<feature type="transmembrane region" description="Helical" evidence="7">
    <location>
        <begin position="487"/>
        <end position="508"/>
    </location>
</feature>
<evidence type="ECO:0000313" key="10">
    <source>
        <dbReference type="Proteomes" id="UP000321513"/>
    </source>
</evidence>
<dbReference type="GO" id="GO:0004553">
    <property type="term" value="F:hydrolase activity, hydrolyzing O-glycosyl compounds"/>
    <property type="evidence" value="ECO:0007669"/>
    <property type="project" value="InterPro"/>
</dbReference>
<dbReference type="PANTHER" id="PTHR42812">
    <property type="entry name" value="BETA-XYLOSIDASE"/>
    <property type="match status" value="1"/>
</dbReference>
<name>A0A512BJD5_9BACT</name>
<keyword evidence="3 6" id="KW-0326">Glycosidase</keyword>
<dbReference type="Pfam" id="PF04616">
    <property type="entry name" value="Glyco_hydro_43"/>
    <property type="match status" value="1"/>
</dbReference>
<proteinExistence type="inferred from homology"/>
<keyword evidence="7" id="KW-0472">Membrane</keyword>
<evidence type="ECO:0000256" key="3">
    <source>
        <dbReference type="ARBA" id="ARBA00023295"/>
    </source>
</evidence>
<dbReference type="GO" id="GO:0005975">
    <property type="term" value="P:carbohydrate metabolic process"/>
    <property type="evidence" value="ECO:0007669"/>
    <property type="project" value="InterPro"/>
</dbReference>
<dbReference type="InterPro" id="IPR013320">
    <property type="entry name" value="ConA-like_dom_sf"/>
</dbReference>
<dbReference type="PANTHER" id="PTHR42812:SF5">
    <property type="entry name" value="ENDO-ARABINASE"/>
    <property type="match status" value="1"/>
</dbReference>
<dbReference type="InterPro" id="IPR006710">
    <property type="entry name" value="Glyco_hydro_43"/>
</dbReference>
<dbReference type="Proteomes" id="UP000321513">
    <property type="component" value="Unassembled WGS sequence"/>
</dbReference>
<evidence type="ECO:0000256" key="4">
    <source>
        <dbReference type="PIRSR" id="PIRSR606710-1"/>
    </source>
</evidence>
<protein>
    <submittedName>
        <fullName evidence="9">Beta-xylosidase</fullName>
    </submittedName>
</protein>
<keyword evidence="7" id="KW-0812">Transmembrane</keyword>
<evidence type="ECO:0000256" key="7">
    <source>
        <dbReference type="SAM" id="Phobius"/>
    </source>
</evidence>
<sequence>MPGTNPDPSVVKIGDTYWASATSSNWMPAFPLLYSDDLITWKQKGYIFNKAPDWADYYFWAPEMTYDKGRVYVYYTAHKKNGNLCVGVASADKPEGPYRDHGPLVCEELGSIDGFPIRDKNGKLFLVWKEDANSAGEPTPIWASEMNEERTALIGQKKELFRNDAGWEKSLVEGVSIIQHNDYYYAFYAAAGCCGTGCSYVSGVARAKNILGPWEKYPKNPILVDTQNWICKGHGTPIEKDGKFYFLYHAYDRKTSAFTGRQGLLQEFTFTKDNWIQFVNTKNDTLTREKILIDEFKGNKLNDIWQWSVFQDVKYQMKDGVLRLSALHSPSGSFIGQKILSDNYTATTLVRTNESTGSAGIGAIGDVADMVSVFVRNNQIEISKVRDGFESILGIYEIPHSDSVFLQMWVRDLYRISFLYSLNGKEFKPLNETPVKATFLPPWDNPPRAGLVSKGNLDEQAVFERFELRQTITMYSGKIILGSRKSIILIISAIALVIALFFIGLFFYKKKKRKKMLVKQADEAELELTN</sequence>
<gene>
    <name evidence="9" type="ORF">SAE01_45660</name>
</gene>
<dbReference type="Gene3D" id="2.115.10.20">
    <property type="entry name" value="Glycosyl hydrolase domain, family 43"/>
    <property type="match status" value="1"/>
</dbReference>
<evidence type="ECO:0000256" key="5">
    <source>
        <dbReference type="PIRSR" id="PIRSR606710-2"/>
    </source>
</evidence>
<feature type="site" description="Important for catalytic activity, responsible for pKa modulation of the active site Glu and correct orientation of both the proton donor and substrate" evidence="5">
    <location>
        <position position="113"/>
    </location>
</feature>
<feature type="domain" description="Beta-xylosidase C-terminal Concanavalin A-like" evidence="8">
    <location>
        <begin position="294"/>
        <end position="432"/>
    </location>
</feature>
<evidence type="ECO:0000313" key="9">
    <source>
        <dbReference type="EMBL" id="GEO12070.1"/>
    </source>
</evidence>
<keyword evidence="2 6" id="KW-0378">Hydrolase</keyword>